<feature type="transmembrane region" description="Helical" evidence="6">
    <location>
        <begin position="335"/>
        <end position="352"/>
    </location>
</feature>
<keyword evidence="5 6" id="KW-0472">Membrane</keyword>
<dbReference type="InterPro" id="IPR013525">
    <property type="entry name" value="ABC2_TM"/>
</dbReference>
<accession>A0ABP9DGQ4</accession>
<evidence type="ECO:0000256" key="3">
    <source>
        <dbReference type="ARBA" id="ARBA00022692"/>
    </source>
</evidence>
<evidence type="ECO:0000256" key="4">
    <source>
        <dbReference type="ARBA" id="ARBA00022989"/>
    </source>
</evidence>
<dbReference type="EMBL" id="BAABJX010000039">
    <property type="protein sequence ID" value="GAA4840114.1"/>
    <property type="molecule type" value="Genomic_DNA"/>
</dbReference>
<keyword evidence="2" id="KW-1003">Cell membrane</keyword>
<evidence type="ECO:0000259" key="7">
    <source>
        <dbReference type="Pfam" id="PF12698"/>
    </source>
</evidence>
<comment type="subcellular location">
    <subcellularLocation>
        <location evidence="1">Cell membrane</location>
        <topology evidence="1">Multi-pass membrane protein</topology>
    </subcellularLocation>
</comment>
<protein>
    <submittedName>
        <fullName evidence="8">ABC transporter permease</fullName>
    </submittedName>
</protein>
<reference evidence="9" key="1">
    <citation type="journal article" date="2019" name="Int. J. Syst. Evol. Microbiol.">
        <title>The Global Catalogue of Microorganisms (GCM) 10K type strain sequencing project: providing services to taxonomists for standard genome sequencing and annotation.</title>
        <authorList>
            <consortium name="The Broad Institute Genomics Platform"/>
            <consortium name="The Broad Institute Genome Sequencing Center for Infectious Disease"/>
            <person name="Wu L."/>
            <person name="Ma J."/>
        </authorList>
    </citation>
    <scope>NUCLEOTIDE SEQUENCE [LARGE SCALE GENOMIC DNA]</scope>
    <source>
        <strain evidence="9">JCM 18326</strain>
    </source>
</reference>
<evidence type="ECO:0000256" key="2">
    <source>
        <dbReference type="ARBA" id="ARBA00022475"/>
    </source>
</evidence>
<evidence type="ECO:0000256" key="6">
    <source>
        <dbReference type="SAM" id="Phobius"/>
    </source>
</evidence>
<keyword evidence="3 6" id="KW-0812">Transmembrane</keyword>
<dbReference type="PANTHER" id="PTHR30294:SF29">
    <property type="entry name" value="MULTIDRUG ABC TRANSPORTER PERMEASE YBHS-RELATED"/>
    <property type="match status" value="1"/>
</dbReference>
<evidence type="ECO:0000256" key="1">
    <source>
        <dbReference type="ARBA" id="ARBA00004651"/>
    </source>
</evidence>
<dbReference type="SUPFAM" id="SSF53850">
    <property type="entry name" value="Periplasmic binding protein-like II"/>
    <property type="match status" value="1"/>
</dbReference>
<gene>
    <name evidence="8" type="ORF">GCM10023331_26580</name>
</gene>
<feature type="transmembrane region" description="Helical" evidence="6">
    <location>
        <begin position="154"/>
        <end position="175"/>
    </location>
</feature>
<dbReference type="Pfam" id="PF12698">
    <property type="entry name" value="ABC2_membrane_3"/>
    <property type="match status" value="1"/>
</dbReference>
<dbReference type="InterPro" id="IPR051449">
    <property type="entry name" value="ABC-2_transporter_component"/>
</dbReference>
<sequence>MSILGPLLVAGFYAIIIWSAVTANGPQQIAIYDEEGLLYKAFGNTTSQGHYFRINQEEFQQQKQGMGELYYDAILHVVSKRQEAGLPIVRLYCGSKLNNQVLAHIQEEVNKSIRRIKLKRAGLSEREVEGLEEDYTMMVIDLTKEGNAASEDELVSVVGFLGGLVVYLFIFMYSVQVMKGVMEEKQNRIIEVMICSVRPLELMMGKVLGIAAVGLTQIGIWIVLITSLSLGVTLFLGIDPSEVTTSSAVVAGTVAGTEWSQLIQSIAQIDFMLLGGCFIFYFLIGYLSYAALFAAIGAAVDADTDTQQFLLPVSMPLVLSIALSGSIMVAPEGDLAVWLSMIPLTSPVAMMIRVPMLGYDWQILVSMALLLIFFFGVTVIASKIYRIGILVHGKKISYQELLKWLRA</sequence>
<feature type="transmembrane region" description="Helical" evidence="6">
    <location>
        <begin position="309"/>
        <end position="329"/>
    </location>
</feature>
<name>A0ABP9DGQ4_9BACT</name>
<feature type="transmembrane region" description="Helical" evidence="6">
    <location>
        <begin position="364"/>
        <end position="385"/>
    </location>
</feature>
<keyword evidence="4 6" id="KW-1133">Transmembrane helix</keyword>
<dbReference type="Gene3D" id="3.40.190.10">
    <property type="entry name" value="Periplasmic binding protein-like II"/>
    <property type="match status" value="1"/>
</dbReference>
<evidence type="ECO:0000313" key="9">
    <source>
        <dbReference type="Proteomes" id="UP001500298"/>
    </source>
</evidence>
<proteinExistence type="predicted"/>
<dbReference type="Proteomes" id="UP001500298">
    <property type="component" value="Unassembled WGS sequence"/>
</dbReference>
<feature type="transmembrane region" description="Helical" evidence="6">
    <location>
        <begin position="271"/>
        <end position="297"/>
    </location>
</feature>
<evidence type="ECO:0000313" key="8">
    <source>
        <dbReference type="EMBL" id="GAA4840114.1"/>
    </source>
</evidence>
<feature type="transmembrane region" description="Helical" evidence="6">
    <location>
        <begin position="207"/>
        <end position="238"/>
    </location>
</feature>
<organism evidence="8 9">
    <name type="scientific">Algivirga pacifica</name>
    <dbReference type="NCBI Taxonomy" id="1162670"/>
    <lineage>
        <taxon>Bacteria</taxon>
        <taxon>Pseudomonadati</taxon>
        <taxon>Bacteroidota</taxon>
        <taxon>Cytophagia</taxon>
        <taxon>Cytophagales</taxon>
        <taxon>Flammeovirgaceae</taxon>
        <taxon>Algivirga</taxon>
    </lineage>
</organism>
<feature type="domain" description="ABC-2 type transporter transmembrane" evidence="7">
    <location>
        <begin position="1"/>
        <end position="382"/>
    </location>
</feature>
<dbReference type="PANTHER" id="PTHR30294">
    <property type="entry name" value="MEMBRANE COMPONENT OF ABC TRANSPORTER YHHJ-RELATED"/>
    <property type="match status" value="1"/>
</dbReference>
<evidence type="ECO:0000256" key="5">
    <source>
        <dbReference type="ARBA" id="ARBA00023136"/>
    </source>
</evidence>
<keyword evidence="9" id="KW-1185">Reference proteome</keyword>
<comment type="caution">
    <text evidence="8">The sequence shown here is derived from an EMBL/GenBank/DDBJ whole genome shotgun (WGS) entry which is preliminary data.</text>
</comment>